<evidence type="ECO:0000313" key="1">
    <source>
        <dbReference type="EMBL" id="AFA40240.1"/>
    </source>
</evidence>
<dbReference type="KEGG" id="pog:Pogu_2213"/>
<dbReference type="EMBL" id="CP003316">
    <property type="protein sequence ID" value="AFA40240.1"/>
    <property type="molecule type" value="Genomic_DNA"/>
</dbReference>
<evidence type="ECO:0000313" key="2">
    <source>
        <dbReference type="Proteomes" id="UP000009062"/>
    </source>
</evidence>
<proteinExistence type="predicted"/>
<sequence length="37" mass="3965">MDTAAFAEALSIVRARVRPGELYAGLRRGRSEDEGGS</sequence>
<dbReference type="HOGENOM" id="CLU_3338634_0_0_2"/>
<dbReference type="Proteomes" id="UP000009062">
    <property type="component" value="Chromosome"/>
</dbReference>
<accession>H6QBG4</accession>
<reference evidence="1 2" key="1">
    <citation type="journal article" date="2012" name="Stand. Genomic Sci.">
        <title>Complete genome sequence of Pyrobaculum oguniense.</title>
        <authorList>
            <person name="Bernick D.L."/>
            <person name="Karplus K."/>
            <person name="Lui L.M."/>
            <person name="Coker J.K."/>
            <person name="Murphy J.N."/>
            <person name="Chan P.P."/>
            <person name="Cozen A.E."/>
            <person name="Lowe T.M."/>
        </authorList>
    </citation>
    <scope>NUCLEOTIDE SEQUENCE [LARGE SCALE GENOMIC DNA]</scope>
    <source>
        <strain evidence="1 2">TE7</strain>
    </source>
</reference>
<gene>
    <name evidence="1" type="ordered locus">Pogu_2213</name>
</gene>
<organism evidence="1 2">
    <name type="scientific">Pyrobaculum oguniense (strain DSM 13380 / JCM 10595 / TE7)</name>
    <dbReference type="NCBI Taxonomy" id="698757"/>
    <lineage>
        <taxon>Archaea</taxon>
        <taxon>Thermoproteota</taxon>
        <taxon>Thermoprotei</taxon>
        <taxon>Thermoproteales</taxon>
        <taxon>Thermoproteaceae</taxon>
        <taxon>Pyrobaculum</taxon>
    </lineage>
</organism>
<dbReference type="AlphaFoldDB" id="H6QBG4"/>
<dbReference type="STRING" id="698757.Pogu_2213"/>
<protein>
    <submittedName>
        <fullName evidence="1">Uncharacterized protein</fullName>
    </submittedName>
</protein>
<name>H6QBG4_PYROT</name>
<keyword evidence="2" id="KW-1185">Reference proteome</keyword>